<comment type="caution">
    <text evidence="1">The sequence shown here is derived from an EMBL/GenBank/DDBJ whole genome shotgun (WGS) entry which is preliminary data.</text>
</comment>
<dbReference type="Proteomes" id="UP000229749">
    <property type="component" value="Unassembled WGS sequence"/>
</dbReference>
<feature type="non-terminal residue" evidence="1">
    <location>
        <position position="29"/>
    </location>
</feature>
<dbReference type="SUPFAM" id="SSF52540">
    <property type="entry name" value="P-loop containing nucleoside triphosphate hydrolases"/>
    <property type="match status" value="1"/>
</dbReference>
<keyword evidence="1" id="KW-0808">Transferase</keyword>
<gene>
    <name evidence="1" type="ORF">CO172_00135</name>
</gene>
<dbReference type="Gene3D" id="3.40.50.300">
    <property type="entry name" value="P-loop containing nucleotide triphosphate hydrolases"/>
    <property type="match status" value="1"/>
</dbReference>
<evidence type="ECO:0000313" key="1">
    <source>
        <dbReference type="EMBL" id="PJA47788.1"/>
    </source>
</evidence>
<sequence length="29" mass="3010">MKKVILLTGPGGAGKSTIAELLVNNYGYT</sequence>
<keyword evidence="1" id="KW-0418">Kinase</keyword>
<accession>A0A2M7XII6</accession>
<name>A0A2M7XII6_9BACT</name>
<evidence type="ECO:0000313" key="2">
    <source>
        <dbReference type="Proteomes" id="UP000229749"/>
    </source>
</evidence>
<dbReference type="InterPro" id="IPR027417">
    <property type="entry name" value="P-loop_NTPase"/>
</dbReference>
<dbReference type="AlphaFoldDB" id="A0A2M7XII6"/>
<organism evidence="1 2">
    <name type="scientific">Candidatus Uhrbacteria bacterium CG_4_9_14_3_um_filter_36_7</name>
    <dbReference type="NCBI Taxonomy" id="1975033"/>
    <lineage>
        <taxon>Bacteria</taxon>
        <taxon>Candidatus Uhriibacteriota</taxon>
    </lineage>
</organism>
<dbReference type="EMBL" id="PFWS01000002">
    <property type="protein sequence ID" value="PJA47788.1"/>
    <property type="molecule type" value="Genomic_DNA"/>
</dbReference>
<proteinExistence type="predicted"/>
<dbReference type="GO" id="GO:0016301">
    <property type="term" value="F:kinase activity"/>
    <property type="evidence" value="ECO:0007669"/>
    <property type="project" value="UniProtKB-KW"/>
</dbReference>
<protein>
    <submittedName>
        <fullName evidence="1">Guanylate kinase</fullName>
    </submittedName>
</protein>
<reference evidence="2" key="1">
    <citation type="submission" date="2017-09" db="EMBL/GenBank/DDBJ databases">
        <title>Depth-based differentiation of microbial function through sediment-hosted aquifers and enrichment of novel symbionts in the deep terrestrial subsurface.</title>
        <authorList>
            <person name="Probst A.J."/>
            <person name="Ladd B."/>
            <person name="Jarett J.K."/>
            <person name="Geller-Mcgrath D.E."/>
            <person name="Sieber C.M.K."/>
            <person name="Emerson J.B."/>
            <person name="Anantharaman K."/>
            <person name="Thomas B.C."/>
            <person name="Malmstrom R."/>
            <person name="Stieglmeier M."/>
            <person name="Klingl A."/>
            <person name="Woyke T."/>
            <person name="Ryan C.M."/>
            <person name="Banfield J.F."/>
        </authorList>
    </citation>
    <scope>NUCLEOTIDE SEQUENCE [LARGE SCALE GENOMIC DNA]</scope>
</reference>